<name>A0AAF3FGJ2_9BILA</name>
<feature type="domain" description="TLC" evidence="9">
    <location>
        <begin position="34"/>
        <end position="217"/>
    </location>
</feature>
<keyword evidence="8" id="KW-0732">Signal</keyword>
<feature type="transmembrane region" description="Helical" evidence="7">
    <location>
        <begin position="114"/>
        <end position="145"/>
    </location>
</feature>
<evidence type="ECO:0000256" key="2">
    <source>
        <dbReference type="ARBA" id="ARBA00022692"/>
    </source>
</evidence>
<feature type="transmembrane region" description="Helical" evidence="7">
    <location>
        <begin position="196"/>
        <end position="214"/>
    </location>
</feature>
<protein>
    <submittedName>
        <fullName evidence="11">TLC domain-containing protein</fullName>
    </submittedName>
</protein>
<dbReference type="GO" id="GO:0071709">
    <property type="term" value="P:membrane assembly"/>
    <property type="evidence" value="ECO:0007669"/>
    <property type="project" value="TreeGrafter"/>
</dbReference>
<dbReference type="Pfam" id="PF03798">
    <property type="entry name" value="TRAM_LAG1_CLN8"/>
    <property type="match status" value="1"/>
</dbReference>
<keyword evidence="10" id="KW-1185">Reference proteome</keyword>
<keyword evidence="4 5" id="KW-0472">Membrane</keyword>
<dbReference type="InterPro" id="IPR006634">
    <property type="entry name" value="TLC-dom"/>
</dbReference>
<feature type="transmembrane region" description="Helical" evidence="7">
    <location>
        <begin position="166"/>
        <end position="190"/>
    </location>
</feature>
<dbReference type="Proteomes" id="UP000887575">
    <property type="component" value="Unassembled WGS sequence"/>
</dbReference>
<evidence type="ECO:0000256" key="4">
    <source>
        <dbReference type="ARBA" id="ARBA00023136"/>
    </source>
</evidence>
<dbReference type="SMART" id="SM00724">
    <property type="entry name" value="TLC"/>
    <property type="match status" value="1"/>
</dbReference>
<accession>A0AAF3FGJ2</accession>
<dbReference type="GO" id="GO:0005886">
    <property type="term" value="C:plasma membrane"/>
    <property type="evidence" value="ECO:0007669"/>
    <property type="project" value="TreeGrafter"/>
</dbReference>
<proteinExistence type="predicted"/>
<feature type="transmembrane region" description="Helical" evidence="7">
    <location>
        <begin position="78"/>
        <end position="94"/>
    </location>
</feature>
<keyword evidence="2 5" id="KW-0812">Transmembrane</keyword>
<dbReference type="AlphaFoldDB" id="A0AAF3FGJ2"/>
<comment type="subcellular location">
    <subcellularLocation>
        <location evidence="1">Membrane</location>
        <topology evidence="1">Multi-pass membrane protein</topology>
    </subcellularLocation>
</comment>
<evidence type="ECO:0000256" key="6">
    <source>
        <dbReference type="SAM" id="MobiDB-lite"/>
    </source>
</evidence>
<dbReference type="PANTHER" id="PTHR13439:SF19">
    <property type="entry name" value="TLC DOMAIN-CONTAINING PROTEIN"/>
    <property type="match status" value="1"/>
</dbReference>
<evidence type="ECO:0000256" key="8">
    <source>
        <dbReference type="SAM" id="SignalP"/>
    </source>
</evidence>
<dbReference type="InterPro" id="IPR050846">
    <property type="entry name" value="TLCD"/>
</dbReference>
<keyword evidence="3 7" id="KW-1133">Transmembrane helix</keyword>
<feature type="chain" id="PRO_5042118566" evidence="8">
    <location>
        <begin position="21"/>
        <end position="273"/>
    </location>
</feature>
<evidence type="ECO:0000256" key="3">
    <source>
        <dbReference type="ARBA" id="ARBA00022989"/>
    </source>
</evidence>
<dbReference type="GO" id="GO:0007009">
    <property type="term" value="P:plasma membrane organization"/>
    <property type="evidence" value="ECO:0007669"/>
    <property type="project" value="TreeGrafter"/>
</dbReference>
<dbReference type="PANTHER" id="PTHR13439">
    <property type="entry name" value="CT120 PROTEIN"/>
    <property type="match status" value="1"/>
</dbReference>
<organism evidence="10 11">
    <name type="scientific">Mesorhabditis belari</name>
    <dbReference type="NCBI Taxonomy" id="2138241"/>
    <lineage>
        <taxon>Eukaryota</taxon>
        <taxon>Metazoa</taxon>
        <taxon>Ecdysozoa</taxon>
        <taxon>Nematoda</taxon>
        <taxon>Chromadorea</taxon>
        <taxon>Rhabditida</taxon>
        <taxon>Rhabditina</taxon>
        <taxon>Rhabditomorpha</taxon>
        <taxon>Rhabditoidea</taxon>
        <taxon>Rhabditidae</taxon>
        <taxon>Mesorhabditinae</taxon>
        <taxon>Mesorhabditis</taxon>
    </lineage>
</organism>
<sequence length="273" mass="31138">MTWLFCVFVGVALRLEYLLAKHILESRFPEWTNNKRRIFAVRVVSCTHATISALGCICSLLFDLNLVREPYEYSNSSAAYIFLFSMGYFLYDLMDMYIHGELPNSKEYFVHHSLVLIAFSIILLSGRLFGFAMIGLLVEVQTIFLHVRTMVRLLGASREHKMYSHLINLNMWCLFVFRHLPITFLLYFLTVKDDKVPTVLRLFLVGGLTFLEYHNTHLTISMAKTDGFFGFPGVATLDEDSCDPLGAVNSEKEKAAKPANGHSITNGKAKRID</sequence>
<feature type="transmembrane region" description="Helical" evidence="7">
    <location>
        <begin position="39"/>
        <end position="66"/>
    </location>
</feature>
<feature type="region of interest" description="Disordered" evidence="6">
    <location>
        <begin position="245"/>
        <end position="273"/>
    </location>
</feature>
<evidence type="ECO:0000313" key="11">
    <source>
        <dbReference type="WBParaSite" id="MBELARI_LOCUS6173"/>
    </source>
</evidence>
<evidence type="ECO:0000259" key="9">
    <source>
        <dbReference type="PROSITE" id="PS50922"/>
    </source>
</evidence>
<dbReference type="WBParaSite" id="MBELARI_LOCUS6173">
    <property type="protein sequence ID" value="MBELARI_LOCUS6173"/>
    <property type="gene ID" value="MBELARI_LOCUS6173"/>
</dbReference>
<dbReference type="GO" id="GO:0097035">
    <property type="term" value="P:regulation of membrane lipid distribution"/>
    <property type="evidence" value="ECO:0007669"/>
    <property type="project" value="TreeGrafter"/>
</dbReference>
<evidence type="ECO:0000256" key="7">
    <source>
        <dbReference type="SAM" id="Phobius"/>
    </source>
</evidence>
<evidence type="ECO:0000313" key="10">
    <source>
        <dbReference type="Proteomes" id="UP000887575"/>
    </source>
</evidence>
<evidence type="ECO:0000256" key="5">
    <source>
        <dbReference type="PROSITE-ProRule" id="PRU00205"/>
    </source>
</evidence>
<dbReference type="GO" id="GO:0055091">
    <property type="term" value="P:phospholipid homeostasis"/>
    <property type="evidence" value="ECO:0007669"/>
    <property type="project" value="TreeGrafter"/>
</dbReference>
<dbReference type="PROSITE" id="PS50922">
    <property type="entry name" value="TLC"/>
    <property type="match status" value="1"/>
</dbReference>
<reference evidence="11" key="1">
    <citation type="submission" date="2024-02" db="UniProtKB">
        <authorList>
            <consortium name="WormBaseParasite"/>
        </authorList>
    </citation>
    <scope>IDENTIFICATION</scope>
</reference>
<feature type="signal peptide" evidence="8">
    <location>
        <begin position="1"/>
        <end position="20"/>
    </location>
</feature>
<evidence type="ECO:0000256" key="1">
    <source>
        <dbReference type="ARBA" id="ARBA00004141"/>
    </source>
</evidence>